<sequence>MIKMKLITFLLILISTVYSTHAQEINDNSRNIAVGPLPSSIQKVTYSEIADLKNYYGQIYFDEIPAYQIFRDGKILVSLIDMGTKIKKLQQPLEKVQIQRDARLKKSKYADFENSEIITVNQTRYLVTRFQSHGNELISISSAYNSLDQQVYGIIEFKSSDKKRANEILNEILHAIHLKK</sequence>
<dbReference type="EMBL" id="FOGG01000010">
    <property type="protein sequence ID" value="SER48695.1"/>
    <property type="molecule type" value="Genomic_DNA"/>
</dbReference>
<accession>A0A1H9PLK7</accession>
<evidence type="ECO:0000313" key="2">
    <source>
        <dbReference type="EMBL" id="SER48695.1"/>
    </source>
</evidence>
<feature type="signal peptide" evidence="1">
    <location>
        <begin position="1"/>
        <end position="22"/>
    </location>
</feature>
<name>A0A1H9PLK7_9SPHI</name>
<feature type="chain" id="PRO_5011525929" description="DUF4252 domain-containing protein" evidence="1">
    <location>
        <begin position="23"/>
        <end position="180"/>
    </location>
</feature>
<gene>
    <name evidence="2" type="ORF">SAMN04488023_1105</name>
</gene>
<dbReference type="AlphaFoldDB" id="A0A1H9PLK7"/>
<reference evidence="3" key="1">
    <citation type="submission" date="2016-10" db="EMBL/GenBank/DDBJ databases">
        <authorList>
            <person name="Varghese N."/>
            <person name="Submissions S."/>
        </authorList>
    </citation>
    <scope>NUCLEOTIDE SEQUENCE [LARGE SCALE GENOMIC DNA]</scope>
    <source>
        <strain evidence="3">DSM 18610</strain>
    </source>
</reference>
<evidence type="ECO:0008006" key="4">
    <source>
        <dbReference type="Google" id="ProtNLM"/>
    </source>
</evidence>
<protein>
    <recommendedName>
        <fullName evidence="4">DUF4252 domain-containing protein</fullName>
    </recommendedName>
</protein>
<proteinExistence type="predicted"/>
<organism evidence="2 3">
    <name type="scientific">Pedobacter rhizosphaerae</name>
    <dbReference type="NCBI Taxonomy" id="390241"/>
    <lineage>
        <taxon>Bacteria</taxon>
        <taxon>Pseudomonadati</taxon>
        <taxon>Bacteroidota</taxon>
        <taxon>Sphingobacteriia</taxon>
        <taxon>Sphingobacteriales</taxon>
        <taxon>Sphingobacteriaceae</taxon>
        <taxon>Pedobacter</taxon>
    </lineage>
</organism>
<keyword evidence="3" id="KW-1185">Reference proteome</keyword>
<dbReference type="RefSeq" id="WP_175474523.1">
    <property type="nucleotide sequence ID" value="NZ_FOGG01000010.1"/>
</dbReference>
<keyword evidence="1" id="KW-0732">Signal</keyword>
<evidence type="ECO:0000256" key="1">
    <source>
        <dbReference type="SAM" id="SignalP"/>
    </source>
</evidence>
<evidence type="ECO:0000313" key="3">
    <source>
        <dbReference type="Proteomes" id="UP000199572"/>
    </source>
</evidence>
<dbReference type="Proteomes" id="UP000199572">
    <property type="component" value="Unassembled WGS sequence"/>
</dbReference>